<reference evidence="1" key="1">
    <citation type="submission" date="2023-04" db="EMBL/GenBank/DDBJ databases">
        <title>Draft Genome sequencing of Naganishia species isolated from polar environments using Oxford Nanopore Technology.</title>
        <authorList>
            <person name="Leo P."/>
            <person name="Venkateswaran K."/>
        </authorList>
    </citation>
    <scope>NUCLEOTIDE SEQUENCE</scope>
    <source>
        <strain evidence="1">DBVPG 5303</strain>
    </source>
</reference>
<name>A0ACC2X510_9TREE</name>
<organism evidence="1 2">
    <name type="scientific">Naganishia onofrii</name>
    <dbReference type="NCBI Taxonomy" id="1851511"/>
    <lineage>
        <taxon>Eukaryota</taxon>
        <taxon>Fungi</taxon>
        <taxon>Dikarya</taxon>
        <taxon>Basidiomycota</taxon>
        <taxon>Agaricomycotina</taxon>
        <taxon>Tremellomycetes</taxon>
        <taxon>Filobasidiales</taxon>
        <taxon>Filobasidiaceae</taxon>
        <taxon>Naganishia</taxon>
    </lineage>
</organism>
<sequence length="407" mass="44213">MFLTRSPGAVATASKIAVRQTQQRSLSWISRWKSSTPDAALSSSPTLPPQPLSAPTVTPSQPSPPPLSGSNATPPSPPSANAFSTVNQAEIDHFSRLSSQWWNEKGEFGLLHKMNPTRMEFVRQKIAQGVQDDEGWSFGKRNRVDEQGRLIKWEGEAARSVRKGKWLEGMDVLDVGCGGGLLSESLARVGGNVLGIDASSHNIAIASLHASQDPFLPFRSDSPLVASTSQSPNSAKQEGKTGSLRYRHTSAEELLKEGKQYDVVCSMEVLEHVDSPGEFLKCLADMVKPSGHLILSTISRTPLSQLLTITMAEHVLRLVTPGTHTYSKFIKPAELLAFVRDDLGGTDVWEADGDGLVDGGREGGGVSVGEVRGIVYDPLSGQWRLWKEGLPFGDLCNYMFHIRKKSV</sequence>
<evidence type="ECO:0000313" key="1">
    <source>
        <dbReference type="EMBL" id="KAJ9118803.1"/>
    </source>
</evidence>
<protein>
    <submittedName>
        <fullName evidence="1">Uncharacterized protein</fullName>
    </submittedName>
</protein>
<evidence type="ECO:0000313" key="2">
    <source>
        <dbReference type="Proteomes" id="UP001234202"/>
    </source>
</evidence>
<dbReference type="EMBL" id="JASBWV010000027">
    <property type="protein sequence ID" value="KAJ9118803.1"/>
    <property type="molecule type" value="Genomic_DNA"/>
</dbReference>
<gene>
    <name evidence="1" type="ORF">QFC24_006002</name>
</gene>
<dbReference type="Proteomes" id="UP001234202">
    <property type="component" value="Unassembled WGS sequence"/>
</dbReference>
<proteinExistence type="predicted"/>
<accession>A0ACC2X510</accession>
<keyword evidence="2" id="KW-1185">Reference proteome</keyword>
<comment type="caution">
    <text evidence="1">The sequence shown here is derived from an EMBL/GenBank/DDBJ whole genome shotgun (WGS) entry which is preliminary data.</text>
</comment>